<comment type="caution">
    <text evidence="1">The sequence shown here is derived from an EMBL/GenBank/DDBJ whole genome shotgun (WGS) entry which is preliminary data.</text>
</comment>
<reference evidence="2" key="1">
    <citation type="journal article" date="2019" name="Int. J. Syst. Evol. Microbiol.">
        <title>The Global Catalogue of Microorganisms (GCM) 10K type strain sequencing project: providing services to taxonomists for standard genome sequencing and annotation.</title>
        <authorList>
            <consortium name="The Broad Institute Genomics Platform"/>
            <consortium name="The Broad Institute Genome Sequencing Center for Infectious Disease"/>
            <person name="Wu L."/>
            <person name="Ma J."/>
        </authorList>
    </citation>
    <scope>NUCLEOTIDE SEQUENCE [LARGE SCALE GENOMIC DNA]</scope>
    <source>
        <strain evidence="2">JCM 17125</strain>
    </source>
</reference>
<name>A0ABP7DFP8_9MICO</name>
<dbReference type="EMBL" id="BAABDC010000002">
    <property type="protein sequence ID" value="GAA3702604.1"/>
    <property type="molecule type" value="Genomic_DNA"/>
</dbReference>
<protein>
    <submittedName>
        <fullName evidence="1">Uncharacterized protein</fullName>
    </submittedName>
</protein>
<dbReference type="Proteomes" id="UP001501468">
    <property type="component" value="Unassembled WGS sequence"/>
</dbReference>
<keyword evidence="2" id="KW-1185">Reference proteome</keyword>
<evidence type="ECO:0000313" key="1">
    <source>
        <dbReference type="EMBL" id="GAA3702604.1"/>
    </source>
</evidence>
<gene>
    <name evidence="1" type="ORF">GCM10022399_18810</name>
</gene>
<evidence type="ECO:0000313" key="2">
    <source>
        <dbReference type="Proteomes" id="UP001501468"/>
    </source>
</evidence>
<proteinExistence type="predicted"/>
<accession>A0ABP7DFP8</accession>
<sequence length="114" mass="12122">MQPLPPPSVVLGLLNRESASDDTTVALLLRRAAEAARHHTRGAGFTADGSGVEAEIAEVLVESVRRALMNPELSLVGDGDAFCLRPGSFADWSYTEYAVLERYRTGPLPAASAP</sequence>
<dbReference type="RefSeq" id="WP_344944814.1">
    <property type="nucleotide sequence ID" value="NZ_BAABDC010000002.1"/>
</dbReference>
<organism evidence="1 2">
    <name type="scientific">Terrabacter ginsenosidimutans</name>
    <dbReference type="NCBI Taxonomy" id="490575"/>
    <lineage>
        <taxon>Bacteria</taxon>
        <taxon>Bacillati</taxon>
        <taxon>Actinomycetota</taxon>
        <taxon>Actinomycetes</taxon>
        <taxon>Micrococcales</taxon>
        <taxon>Intrasporangiaceae</taxon>
        <taxon>Terrabacter</taxon>
    </lineage>
</organism>